<name>A0A381PRK1_9ZZZZ</name>
<accession>A0A381PRK1</accession>
<reference evidence="1" key="1">
    <citation type="submission" date="2018-05" db="EMBL/GenBank/DDBJ databases">
        <authorList>
            <person name="Lanie J.A."/>
            <person name="Ng W.-L."/>
            <person name="Kazmierczak K.M."/>
            <person name="Andrzejewski T.M."/>
            <person name="Davidsen T.M."/>
            <person name="Wayne K.J."/>
            <person name="Tettelin H."/>
            <person name="Glass J.I."/>
            <person name="Rusch D."/>
            <person name="Podicherti R."/>
            <person name="Tsui H.-C.T."/>
            <person name="Winkler M.E."/>
        </authorList>
    </citation>
    <scope>NUCLEOTIDE SEQUENCE</scope>
</reference>
<proteinExistence type="predicted"/>
<gene>
    <name evidence="1" type="ORF">METZ01_LOCUS21952</name>
</gene>
<protein>
    <submittedName>
        <fullName evidence="1">Uncharacterized protein</fullName>
    </submittedName>
</protein>
<organism evidence="1">
    <name type="scientific">marine metagenome</name>
    <dbReference type="NCBI Taxonomy" id="408172"/>
    <lineage>
        <taxon>unclassified sequences</taxon>
        <taxon>metagenomes</taxon>
        <taxon>ecological metagenomes</taxon>
    </lineage>
</organism>
<sequence>MEAGKVVNINIADLKKIIQFQLGADMSKILIMGKGQFQIGRFTGVLQVVRHIVGHAHFRGHISAVRIADQHAQSLVVVVTQGYIHQGISLVGYSSKIVKPGQANKDPAGFLTESNILI</sequence>
<dbReference type="AlphaFoldDB" id="A0A381PRK1"/>
<evidence type="ECO:0000313" key="1">
    <source>
        <dbReference type="EMBL" id="SUZ69098.1"/>
    </source>
</evidence>
<dbReference type="EMBL" id="UINC01001051">
    <property type="protein sequence ID" value="SUZ69098.1"/>
    <property type="molecule type" value="Genomic_DNA"/>
</dbReference>